<evidence type="ECO:0000313" key="2">
    <source>
        <dbReference type="EMBL" id="VEB52280.1"/>
    </source>
</evidence>
<proteinExistence type="predicted"/>
<name>A0A447TSC3_SALET</name>
<gene>
    <name evidence="2" type="primary">SBOV38231_1</name>
    <name evidence="2" type="ORF">NCTC6754_02032</name>
</gene>
<dbReference type="AlphaFoldDB" id="A0A447TSC3"/>
<reference evidence="2 3" key="1">
    <citation type="submission" date="2018-12" db="EMBL/GenBank/DDBJ databases">
        <authorList>
            <consortium name="Pathogen Informatics"/>
        </authorList>
    </citation>
    <scope>NUCLEOTIDE SEQUENCE [LARGE SCALE GENOMIC DNA]</scope>
    <source>
        <strain evidence="2 3">NCTC6754</strain>
    </source>
</reference>
<feature type="domain" description="DNA/pantothenate metabolism flavoprotein C-terminal" evidence="1">
    <location>
        <begin position="1"/>
        <end position="74"/>
    </location>
</feature>
<organism evidence="2 3">
    <name type="scientific">Salmonella enterica I</name>
    <dbReference type="NCBI Taxonomy" id="59201"/>
    <lineage>
        <taxon>Bacteria</taxon>
        <taxon>Pseudomonadati</taxon>
        <taxon>Pseudomonadota</taxon>
        <taxon>Gammaproteobacteria</taxon>
        <taxon>Enterobacterales</taxon>
        <taxon>Enterobacteriaceae</taxon>
        <taxon>Salmonella</taxon>
    </lineage>
</organism>
<dbReference type="Gene3D" id="3.40.50.10300">
    <property type="entry name" value="CoaB-like"/>
    <property type="match status" value="1"/>
</dbReference>
<dbReference type="Pfam" id="PF04127">
    <property type="entry name" value="DFP"/>
    <property type="match status" value="1"/>
</dbReference>
<dbReference type="EMBL" id="LR134190">
    <property type="protein sequence ID" value="VEB52280.1"/>
    <property type="molecule type" value="Genomic_DNA"/>
</dbReference>
<dbReference type="GO" id="GO:0015937">
    <property type="term" value="P:coenzyme A biosynthetic process"/>
    <property type="evidence" value="ECO:0007669"/>
    <property type="project" value="UniProtKB-ARBA"/>
</dbReference>
<dbReference type="InterPro" id="IPR007085">
    <property type="entry name" value="DNA/pantothenate-metab_flavo_C"/>
</dbReference>
<dbReference type="InterPro" id="IPR035929">
    <property type="entry name" value="CoaB-like_sf"/>
</dbReference>
<protein>
    <submittedName>
        <fullName evidence="2">Flavoprotein</fullName>
    </submittedName>
</protein>
<dbReference type="GO" id="GO:0003824">
    <property type="term" value="F:catalytic activity"/>
    <property type="evidence" value="ECO:0007669"/>
    <property type="project" value="UniProtKB-ARBA"/>
</dbReference>
<sequence>MITAGPTREPLDPVRYISNHSSGKNGLRYCGGRSASRRKCHAGLRSRFVTDAAFCKNGFDVITALDMEAAVQGRRSTAAHFH</sequence>
<dbReference type="Proteomes" id="UP000269208">
    <property type="component" value="Chromosome"/>
</dbReference>
<accession>A0A447TSC3</accession>
<dbReference type="SUPFAM" id="SSF102645">
    <property type="entry name" value="CoaB-like"/>
    <property type="match status" value="1"/>
</dbReference>
<evidence type="ECO:0000313" key="3">
    <source>
        <dbReference type="Proteomes" id="UP000269208"/>
    </source>
</evidence>
<evidence type="ECO:0000259" key="1">
    <source>
        <dbReference type="Pfam" id="PF04127"/>
    </source>
</evidence>